<evidence type="ECO:0000256" key="4">
    <source>
        <dbReference type="ARBA" id="ARBA00022679"/>
    </source>
</evidence>
<dbReference type="HAMAP" id="MF_00387">
    <property type="entry name" value="LpxA"/>
    <property type="match status" value="1"/>
</dbReference>
<keyword evidence="7 8" id="KW-0012">Acyltransferase</keyword>
<dbReference type="GO" id="GO:0008780">
    <property type="term" value="F:acyl-[acyl-carrier-protein]-UDP-N-acetylglucosamine O-acyltransferase activity"/>
    <property type="evidence" value="ECO:0007669"/>
    <property type="project" value="UniProtKB-UniRule"/>
</dbReference>
<dbReference type="NCBIfam" id="TIGR01852">
    <property type="entry name" value="lipid_A_lpxA"/>
    <property type="match status" value="1"/>
</dbReference>
<evidence type="ECO:0000259" key="9">
    <source>
        <dbReference type="Pfam" id="PF13720"/>
    </source>
</evidence>
<evidence type="ECO:0000256" key="2">
    <source>
        <dbReference type="ARBA" id="ARBA00022516"/>
    </source>
</evidence>
<evidence type="ECO:0000256" key="6">
    <source>
        <dbReference type="ARBA" id="ARBA00023098"/>
    </source>
</evidence>
<proteinExistence type="inferred from homology"/>
<comment type="catalytic activity">
    <reaction evidence="8">
        <text>a (3R)-hydroxyacyl-[ACP] + UDP-N-acetyl-alpha-D-glucosamine = a UDP-3-O-[(3R)-3-hydroxyacyl]-N-acetyl-alpha-D-glucosamine + holo-[ACP]</text>
        <dbReference type="Rhea" id="RHEA:67812"/>
        <dbReference type="Rhea" id="RHEA-COMP:9685"/>
        <dbReference type="Rhea" id="RHEA-COMP:9945"/>
        <dbReference type="ChEBI" id="CHEBI:57705"/>
        <dbReference type="ChEBI" id="CHEBI:64479"/>
        <dbReference type="ChEBI" id="CHEBI:78827"/>
        <dbReference type="ChEBI" id="CHEBI:173225"/>
        <dbReference type="EC" id="2.3.1.129"/>
    </reaction>
</comment>
<dbReference type="InterPro" id="IPR001451">
    <property type="entry name" value="Hexapep"/>
</dbReference>
<comment type="function">
    <text evidence="8">Involved in the biosynthesis of lipid A, a phosphorylated glycolipid that anchors the lipopolysaccharide to the outer membrane of the cell.</text>
</comment>
<gene>
    <name evidence="8 10" type="primary">lpxA</name>
    <name evidence="10" type="ORF">KME65_06285</name>
</gene>
<keyword evidence="5 8" id="KW-0677">Repeat</keyword>
<dbReference type="Gene3D" id="2.160.10.10">
    <property type="entry name" value="Hexapeptide repeat proteins"/>
    <property type="match status" value="1"/>
</dbReference>
<dbReference type="EMBL" id="JAHHGM010000004">
    <property type="protein sequence ID" value="MBT2988556.1"/>
    <property type="molecule type" value="Genomic_DNA"/>
</dbReference>
<dbReference type="Proteomes" id="UP000770889">
    <property type="component" value="Unassembled WGS sequence"/>
</dbReference>
<protein>
    <recommendedName>
        <fullName evidence="8">Acyl-[acyl-carrier-protein]--UDP-N-acetylglucosamine O-acyltransferase</fullName>
        <shortName evidence="8">UDP-N-acetylglucosamine acyltransferase</shortName>
        <ecNumber evidence="8">2.3.1.129</ecNumber>
    </recommendedName>
</protein>
<comment type="subcellular location">
    <subcellularLocation>
        <location evidence="8">Cytoplasm</location>
    </subcellularLocation>
</comment>
<feature type="domain" description="UDP N-acetylglucosamine O-acyltransferase C-terminal" evidence="9">
    <location>
        <begin position="174"/>
        <end position="254"/>
    </location>
</feature>
<dbReference type="PANTHER" id="PTHR43480">
    <property type="entry name" value="ACYL-[ACYL-CARRIER-PROTEIN]--UDP-N-ACETYLGLUCOSAMINE O-ACYLTRANSFERASE"/>
    <property type="match status" value="1"/>
</dbReference>
<dbReference type="PIRSF" id="PIRSF000456">
    <property type="entry name" value="UDP-GlcNAc_acltr"/>
    <property type="match status" value="1"/>
</dbReference>
<comment type="pathway">
    <text evidence="8">Glycolipid biosynthesis; lipid IV(A) biosynthesis; lipid IV(A) from (3R)-3-hydroxytetradecanoyl-[acyl-carrier-protein] and UDP-N-acetyl-alpha-D-glucosamine: step 1/6.</text>
</comment>
<evidence type="ECO:0000256" key="8">
    <source>
        <dbReference type="HAMAP-Rule" id="MF_00387"/>
    </source>
</evidence>
<comment type="caution">
    <text evidence="10">The sequence shown here is derived from an EMBL/GenBank/DDBJ whole genome shotgun (WGS) entry which is preliminary data.</text>
</comment>
<dbReference type="Gene3D" id="1.20.1180.10">
    <property type="entry name" value="Udp N-acetylglucosamine O-acyltransferase, C-terminal domain"/>
    <property type="match status" value="1"/>
</dbReference>
<keyword evidence="6 8" id="KW-0443">Lipid metabolism</keyword>
<dbReference type="InterPro" id="IPR011004">
    <property type="entry name" value="Trimer_LpxA-like_sf"/>
</dbReference>
<dbReference type="GO" id="GO:0009245">
    <property type="term" value="P:lipid A biosynthetic process"/>
    <property type="evidence" value="ECO:0007669"/>
    <property type="project" value="UniProtKB-UniRule"/>
</dbReference>
<dbReference type="PANTHER" id="PTHR43480:SF1">
    <property type="entry name" value="ACYL-[ACYL-CARRIER-PROTEIN]--UDP-N-ACETYLGLUCOSAMINE O-ACYLTRANSFERASE, MITOCHONDRIAL-RELATED"/>
    <property type="match status" value="1"/>
</dbReference>
<reference evidence="10 11" key="1">
    <citation type="submission" date="2021-05" db="EMBL/GenBank/DDBJ databases">
        <title>Genetic and Functional Diversity in Clade A Lucinid endosymbionts from the Bahamas.</title>
        <authorList>
            <person name="Giani N.M."/>
            <person name="Engel A.S."/>
            <person name="Campbell B.J."/>
        </authorList>
    </citation>
    <scope>NUCLEOTIDE SEQUENCE [LARGE SCALE GENOMIC DNA]</scope>
    <source>
        <strain evidence="10">LUC16012Gg_MoonRockCtena</strain>
    </source>
</reference>
<name>A0A944M5V1_9GAMM</name>
<organism evidence="10 11">
    <name type="scientific">Candidatus Thiodiazotropha taylori</name>
    <dbReference type="NCBI Taxonomy" id="2792791"/>
    <lineage>
        <taxon>Bacteria</taxon>
        <taxon>Pseudomonadati</taxon>
        <taxon>Pseudomonadota</taxon>
        <taxon>Gammaproteobacteria</taxon>
        <taxon>Chromatiales</taxon>
        <taxon>Sedimenticolaceae</taxon>
        <taxon>Candidatus Thiodiazotropha</taxon>
    </lineage>
</organism>
<dbReference type="Pfam" id="PF00132">
    <property type="entry name" value="Hexapep"/>
    <property type="match status" value="1"/>
</dbReference>
<keyword evidence="1 8" id="KW-0963">Cytoplasm</keyword>
<dbReference type="SUPFAM" id="SSF51161">
    <property type="entry name" value="Trimeric LpxA-like enzymes"/>
    <property type="match status" value="1"/>
</dbReference>
<evidence type="ECO:0000256" key="5">
    <source>
        <dbReference type="ARBA" id="ARBA00022737"/>
    </source>
</evidence>
<evidence type="ECO:0000313" key="11">
    <source>
        <dbReference type="Proteomes" id="UP000770889"/>
    </source>
</evidence>
<dbReference type="InterPro" id="IPR010137">
    <property type="entry name" value="Lipid_A_LpxA"/>
</dbReference>
<dbReference type="InterPro" id="IPR037157">
    <property type="entry name" value="Acetyltransf_C_sf"/>
</dbReference>
<dbReference type="NCBIfam" id="NF003657">
    <property type="entry name" value="PRK05289.1"/>
    <property type="match status" value="1"/>
</dbReference>
<sequence length="256" mass="27994">MIDPRAVIDPGAELEEGVSVGPFSIIGDGVKVAAGTVIGPHVVIRGATQIGRDNRIYQFASIGEDPQDMKYAGEPTRLEIGDRNTIREFATLHRGTVQDRGVTRIGNDNLLMAYIHVAHDCILEDHIIMANAATLGGHVRIDRHAILGGFTKVHQFCRVGAHSFSGMGSSIGMDLPPYVMASGQPARPHGINREGLSRRGFGKEAIRQIKRAYKLIYHANKRLEEARDGIDAMLSDTPELEILSEFLKIKGRGILR</sequence>
<evidence type="ECO:0000256" key="7">
    <source>
        <dbReference type="ARBA" id="ARBA00023315"/>
    </source>
</evidence>
<dbReference type="PROSITE" id="PS00101">
    <property type="entry name" value="HEXAPEP_TRANSFERASES"/>
    <property type="match status" value="1"/>
</dbReference>
<evidence type="ECO:0000256" key="1">
    <source>
        <dbReference type="ARBA" id="ARBA00022490"/>
    </source>
</evidence>
<dbReference type="InterPro" id="IPR029098">
    <property type="entry name" value="Acetyltransf_C"/>
</dbReference>
<evidence type="ECO:0000313" key="10">
    <source>
        <dbReference type="EMBL" id="MBT2988556.1"/>
    </source>
</evidence>
<keyword evidence="3 8" id="KW-0441">Lipid A biosynthesis</keyword>
<keyword evidence="2 8" id="KW-0444">Lipid biosynthesis</keyword>
<dbReference type="AlphaFoldDB" id="A0A944M5V1"/>
<dbReference type="Pfam" id="PF13720">
    <property type="entry name" value="Acetyltransf_11"/>
    <property type="match status" value="1"/>
</dbReference>
<dbReference type="GO" id="GO:0016020">
    <property type="term" value="C:membrane"/>
    <property type="evidence" value="ECO:0007669"/>
    <property type="project" value="GOC"/>
</dbReference>
<comment type="similarity">
    <text evidence="8">Belongs to the transferase hexapeptide repeat family. LpxA subfamily.</text>
</comment>
<dbReference type="InterPro" id="IPR018357">
    <property type="entry name" value="Hexapep_transf_CS"/>
</dbReference>
<comment type="subunit">
    <text evidence="8">Homotrimer.</text>
</comment>
<dbReference type="EC" id="2.3.1.129" evidence="8"/>
<dbReference type="GO" id="GO:0005737">
    <property type="term" value="C:cytoplasm"/>
    <property type="evidence" value="ECO:0007669"/>
    <property type="project" value="UniProtKB-SubCell"/>
</dbReference>
<dbReference type="CDD" id="cd03351">
    <property type="entry name" value="LbH_UDP-GlcNAc_AT"/>
    <property type="match status" value="1"/>
</dbReference>
<keyword evidence="4 8" id="KW-0808">Transferase</keyword>
<accession>A0A944M5V1</accession>
<evidence type="ECO:0000256" key="3">
    <source>
        <dbReference type="ARBA" id="ARBA00022556"/>
    </source>
</evidence>